<gene>
    <name evidence="2" type="ORF">SCLTRI_LOCUS9371</name>
</gene>
<comment type="caution">
    <text evidence="2">The sequence shown here is derived from an EMBL/GenBank/DDBJ whole genome shotgun (WGS) entry which is preliminary data.</text>
</comment>
<proteinExistence type="predicted"/>
<dbReference type="SUPFAM" id="SSF56112">
    <property type="entry name" value="Protein kinase-like (PK-like)"/>
    <property type="match status" value="1"/>
</dbReference>
<keyword evidence="3" id="KW-1185">Reference proteome</keyword>
<reference evidence="2" key="1">
    <citation type="submission" date="2020-10" db="EMBL/GenBank/DDBJ databases">
        <authorList>
            <person name="Kusch S."/>
        </authorList>
    </citation>
    <scope>NUCLEOTIDE SEQUENCE</scope>
    <source>
        <strain evidence="2">SwB9</strain>
    </source>
</reference>
<accession>A0A8H2ZV37</accession>
<dbReference type="EMBL" id="CAJHIA010000034">
    <property type="protein sequence ID" value="CAD6450437.1"/>
    <property type="molecule type" value="Genomic_DNA"/>
</dbReference>
<dbReference type="GO" id="GO:0004672">
    <property type="term" value="F:protein kinase activity"/>
    <property type="evidence" value="ECO:0007669"/>
    <property type="project" value="InterPro"/>
</dbReference>
<evidence type="ECO:0000313" key="2">
    <source>
        <dbReference type="EMBL" id="CAD6450437.1"/>
    </source>
</evidence>
<dbReference type="AlphaFoldDB" id="A0A8H2ZV37"/>
<dbReference type="GO" id="GO:0005524">
    <property type="term" value="F:ATP binding"/>
    <property type="evidence" value="ECO:0007669"/>
    <property type="project" value="InterPro"/>
</dbReference>
<organism evidence="2 3">
    <name type="scientific">Sclerotinia trifoliorum</name>
    <dbReference type="NCBI Taxonomy" id="28548"/>
    <lineage>
        <taxon>Eukaryota</taxon>
        <taxon>Fungi</taxon>
        <taxon>Dikarya</taxon>
        <taxon>Ascomycota</taxon>
        <taxon>Pezizomycotina</taxon>
        <taxon>Leotiomycetes</taxon>
        <taxon>Helotiales</taxon>
        <taxon>Sclerotiniaceae</taxon>
        <taxon>Sclerotinia</taxon>
    </lineage>
</organism>
<feature type="domain" description="Protein kinase" evidence="1">
    <location>
        <begin position="1"/>
        <end position="178"/>
    </location>
</feature>
<dbReference type="PROSITE" id="PS50011">
    <property type="entry name" value="PROTEIN_KINASE_DOM"/>
    <property type="match status" value="1"/>
</dbReference>
<evidence type="ECO:0000313" key="3">
    <source>
        <dbReference type="Proteomes" id="UP000624404"/>
    </source>
</evidence>
<dbReference type="Proteomes" id="UP000624404">
    <property type="component" value="Unassembled WGS sequence"/>
</dbReference>
<dbReference type="InterPro" id="IPR011009">
    <property type="entry name" value="Kinase-like_dom_sf"/>
</dbReference>
<dbReference type="InterPro" id="IPR000719">
    <property type="entry name" value="Prot_kinase_dom"/>
</dbReference>
<name>A0A8H2ZV37_9HELO</name>
<evidence type="ECO:0000259" key="1">
    <source>
        <dbReference type="PROSITE" id="PS50011"/>
    </source>
</evidence>
<dbReference type="Pfam" id="PF00069">
    <property type="entry name" value="Pkinase"/>
    <property type="match status" value="1"/>
</dbReference>
<dbReference type="OrthoDB" id="4062651at2759"/>
<protein>
    <submittedName>
        <fullName evidence="2">7e04848b-6a22-4e39-8eaf-11731cba9fbb-CDS</fullName>
    </submittedName>
</protein>
<sequence>MFWRKERSLTRLRKHQKNPYRSLDDSFILLPGQGIMGGRCGNQFWRSPESWGKGRRGVLSDIFSMGIVAIYIMNKQMIFYDGSKDEDFVDGEACDQFLRRHISYFWDENDFTALWSILEDNPFHDRLIDIFNNTKNPRPPFRNWIKIDAELRDLVVKMARLDPTSRIGAREASEHPFFDGIGG</sequence>
<dbReference type="Gene3D" id="1.10.510.10">
    <property type="entry name" value="Transferase(Phosphotransferase) domain 1"/>
    <property type="match status" value="1"/>
</dbReference>